<feature type="domain" description="Fe2OG dioxygenase" evidence="6">
    <location>
        <begin position="199"/>
        <end position="333"/>
    </location>
</feature>
<dbReference type="STRING" id="4540.A0A3L6PPH9"/>
<name>A0A3L6PPH9_PANMI</name>
<evidence type="ECO:0000256" key="5">
    <source>
        <dbReference type="RuleBase" id="RU003682"/>
    </source>
</evidence>
<dbReference type="AlphaFoldDB" id="A0A3L6PPH9"/>
<reference evidence="8" key="1">
    <citation type="journal article" date="2019" name="Nat. Commun.">
        <title>The genome of broomcorn millet.</title>
        <authorList>
            <person name="Zou C."/>
            <person name="Miki D."/>
            <person name="Li D."/>
            <person name="Tang Q."/>
            <person name="Xiao L."/>
            <person name="Rajput S."/>
            <person name="Deng P."/>
            <person name="Jia W."/>
            <person name="Huang R."/>
            <person name="Zhang M."/>
            <person name="Sun Y."/>
            <person name="Hu J."/>
            <person name="Fu X."/>
            <person name="Schnable P.S."/>
            <person name="Li F."/>
            <person name="Zhang H."/>
            <person name="Feng B."/>
            <person name="Zhu X."/>
            <person name="Liu R."/>
            <person name="Schnable J.C."/>
            <person name="Zhu J.-K."/>
            <person name="Zhang H."/>
        </authorList>
    </citation>
    <scope>NUCLEOTIDE SEQUENCE [LARGE SCALE GENOMIC DNA]</scope>
</reference>
<dbReference type="Pfam" id="PF14226">
    <property type="entry name" value="DIOX_N"/>
    <property type="match status" value="1"/>
</dbReference>
<evidence type="ECO:0000256" key="3">
    <source>
        <dbReference type="ARBA" id="ARBA00023002"/>
    </source>
</evidence>
<accession>A0A3L6PPH9</accession>
<dbReference type="InterPro" id="IPR027443">
    <property type="entry name" value="IPNS-like_sf"/>
</dbReference>
<evidence type="ECO:0000259" key="6">
    <source>
        <dbReference type="PROSITE" id="PS51471"/>
    </source>
</evidence>
<keyword evidence="4 5" id="KW-0408">Iron</keyword>
<dbReference type="GO" id="GO:0046872">
    <property type="term" value="F:metal ion binding"/>
    <property type="evidence" value="ECO:0007669"/>
    <property type="project" value="UniProtKB-KW"/>
</dbReference>
<dbReference type="InterPro" id="IPR044861">
    <property type="entry name" value="IPNS-like_FE2OG_OXY"/>
</dbReference>
<evidence type="ECO:0000313" key="8">
    <source>
        <dbReference type="Proteomes" id="UP000275267"/>
    </source>
</evidence>
<organism evidence="7 8">
    <name type="scientific">Panicum miliaceum</name>
    <name type="common">Proso millet</name>
    <name type="synonym">Broomcorn millet</name>
    <dbReference type="NCBI Taxonomy" id="4540"/>
    <lineage>
        <taxon>Eukaryota</taxon>
        <taxon>Viridiplantae</taxon>
        <taxon>Streptophyta</taxon>
        <taxon>Embryophyta</taxon>
        <taxon>Tracheophyta</taxon>
        <taxon>Spermatophyta</taxon>
        <taxon>Magnoliopsida</taxon>
        <taxon>Liliopsida</taxon>
        <taxon>Poales</taxon>
        <taxon>Poaceae</taxon>
        <taxon>PACMAD clade</taxon>
        <taxon>Panicoideae</taxon>
        <taxon>Panicodae</taxon>
        <taxon>Paniceae</taxon>
        <taxon>Panicinae</taxon>
        <taxon>Panicum</taxon>
        <taxon>Panicum sect. Panicum</taxon>
    </lineage>
</organism>
<dbReference type="InterPro" id="IPR026992">
    <property type="entry name" value="DIOX_N"/>
</dbReference>
<keyword evidence="8" id="KW-1185">Reference proteome</keyword>
<keyword evidence="2 5" id="KW-0479">Metal-binding</keyword>
<evidence type="ECO:0000256" key="2">
    <source>
        <dbReference type="ARBA" id="ARBA00022723"/>
    </source>
</evidence>
<sequence length="397" mass="44351">MASEAEIKIGQVDDVQELHRAGLETVPDRYIRDGDDRPGGDNVCALAHIPVIDVGELTRDDELNKLRLACKEWGFFQVVNHGIEDELLDEMEKLTREFFMLPLEEKEKYPMAPGGIQGYGHAFVFSEDQKLDWCNMLALGVEPAFIRQPKLWPTTPAKFKETLEKYSVEIRGLCRRLLAHIAETLDLAPGTFGDMFGEAVQAVRMNFYPPCPRPELVLGLSAHSDGSAVTVLQQDMSCAGLQVIKDGAWVPVHPIPHALVINLGDSLEASEIDSPWFLSGAAMGIRAWLTDQQALAAHARAQVLTNGRYRSVEHRAVTNSEQDRLSVVTFYAPAYDVELGPLPEFVTDEAPCRYRRFNHGEYSRHYVTSRLEGKKTLEFAKINQITTAAPEEPCSCI</sequence>
<dbReference type="OrthoDB" id="288590at2759"/>
<comment type="similarity">
    <text evidence="1 5">Belongs to the iron/ascorbate-dependent oxidoreductase family.</text>
</comment>
<dbReference type="Pfam" id="PF03171">
    <property type="entry name" value="2OG-FeII_Oxy"/>
    <property type="match status" value="2"/>
</dbReference>
<dbReference type="InterPro" id="IPR005123">
    <property type="entry name" value="Oxoglu/Fe-dep_dioxygenase_dom"/>
</dbReference>
<dbReference type="SUPFAM" id="SSF51197">
    <property type="entry name" value="Clavaminate synthase-like"/>
    <property type="match status" value="2"/>
</dbReference>
<comment type="caution">
    <text evidence="7">The sequence shown here is derived from an EMBL/GenBank/DDBJ whole genome shotgun (WGS) entry which is preliminary data.</text>
</comment>
<evidence type="ECO:0000313" key="7">
    <source>
        <dbReference type="EMBL" id="RLM60667.1"/>
    </source>
</evidence>
<dbReference type="InterPro" id="IPR050295">
    <property type="entry name" value="Plant_2OG-oxidoreductases"/>
</dbReference>
<dbReference type="Proteomes" id="UP000275267">
    <property type="component" value="Unassembled WGS sequence"/>
</dbReference>
<gene>
    <name evidence="7" type="ORF">C2845_PM14G13550</name>
</gene>
<dbReference type="Gene3D" id="2.60.120.330">
    <property type="entry name" value="B-lactam Antibiotic, Isopenicillin N Synthase, Chain"/>
    <property type="match status" value="1"/>
</dbReference>
<dbReference type="GO" id="GO:0016491">
    <property type="term" value="F:oxidoreductase activity"/>
    <property type="evidence" value="ECO:0007669"/>
    <property type="project" value="UniProtKB-KW"/>
</dbReference>
<dbReference type="EMBL" id="PQIB02000016">
    <property type="protein sequence ID" value="RLM60667.1"/>
    <property type="molecule type" value="Genomic_DNA"/>
</dbReference>
<dbReference type="PANTHER" id="PTHR47991">
    <property type="entry name" value="OXOGLUTARATE/IRON-DEPENDENT DIOXYGENASE"/>
    <property type="match status" value="1"/>
</dbReference>
<keyword evidence="3 5" id="KW-0560">Oxidoreductase</keyword>
<proteinExistence type="inferred from homology"/>
<dbReference type="PROSITE" id="PS51471">
    <property type="entry name" value="FE2OG_OXY"/>
    <property type="match status" value="1"/>
</dbReference>
<evidence type="ECO:0000256" key="4">
    <source>
        <dbReference type="ARBA" id="ARBA00023004"/>
    </source>
</evidence>
<protein>
    <submittedName>
        <fullName evidence="7">Protein SRG1</fullName>
    </submittedName>
</protein>
<evidence type="ECO:0000256" key="1">
    <source>
        <dbReference type="ARBA" id="ARBA00008056"/>
    </source>
</evidence>